<dbReference type="InterPro" id="IPR002293">
    <property type="entry name" value="AA/rel_permease1"/>
</dbReference>
<evidence type="ECO:0000256" key="4">
    <source>
        <dbReference type="ARBA" id="ARBA00022475"/>
    </source>
</evidence>
<evidence type="ECO:0000256" key="8">
    <source>
        <dbReference type="ARBA" id="ARBA00023136"/>
    </source>
</evidence>
<dbReference type="GO" id="GO:0022857">
    <property type="term" value="F:transmembrane transporter activity"/>
    <property type="evidence" value="ECO:0007669"/>
    <property type="project" value="InterPro"/>
</dbReference>
<organism evidence="10 11">
    <name type="scientific">Candidatus Photodesmus katoptron Akat1</name>
    <dbReference type="NCBI Taxonomy" id="1236703"/>
    <lineage>
        <taxon>Bacteria</taxon>
        <taxon>Pseudomonadati</taxon>
        <taxon>Pseudomonadota</taxon>
        <taxon>Gammaproteobacteria</taxon>
        <taxon>Vibrionales</taxon>
        <taxon>Vibrionaceae</taxon>
        <taxon>Candidatus Photodesmus</taxon>
    </lineage>
</organism>
<dbReference type="Pfam" id="PF13520">
    <property type="entry name" value="AA_permease_2"/>
    <property type="match status" value="1"/>
</dbReference>
<proteinExistence type="inferred from homology"/>
<comment type="subcellular location">
    <subcellularLocation>
        <location evidence="1">Cell membrane</location>
        <topology evidence="1">Multi-pass membrane protein</topology>
    </subcellularLocation>
</comment>
<dbReference type="PANTHER" id="PTHR42770:SF4">
    <property type="entry name" value="ARGININE_ORNITHINE ANTIPORTER-RELATED"/>
    <property type="match status" value="1"/>
</dbReference>
<evidence type="ECO:0000256" key="1">
    <source>
        <dbReference type="ARBA" id="ARBA00004651"/>
    </source>
</evidence>
<feature type="transmembrane region" description="Helical" evidence="9">
    <location>
        <begin position="389"/>
        <end position="407"/>
    </location>
</feature>
<dbReference type="EMBL" id="AMSD01000001">
    <property type="protein sequence ID" value="EPE37585.1"/>
    <property type="molecule type" value="Genomic_DNA"/>
</dbReference>
<evidence type="ECO:0000256" key="5">
    <source>
        <dbReference type="ARBA" id="ARBA00022692"/>
    </source>
</evidence>
<feature type="transmembrane region" description="Helical" evidence="9">
    <location>
        <begin position="333"/>
        <end position="353"/>
    </location>
</feature>
<feature type="transmembrane region" description="Helical" evidence="9">
    <location>
        <begin position="153"/>
        <end position="178"/>
    </location>
</feature>
<keyword evidence="11" id="KW-1185">Reference proteome</keyword>
<comment type="caution">
    <text evidence="10">The sequence shown here is derived from an EMBL/GenBank/DDBJ whole genome shotgun (WGS) entry which is preliminary data.</text>
</comment>
<accession>S3DIN1</accession>
<dbReference type="RefSeq" id="WP_016503383.1">
    <property type="nucleotide sequence ID" value="NZ_AMSD01000001.1"/>
</dbReference>
<feature type="transmembrane region" description="Helical" evidence="9">
    <location>
        <begin position="198"/>
        <end position="222"/>
    </location>
</feature>
<dbReference type="PIRSF" id="PIRSF006060">
    <property type="entry name" value="AA_transporter"/>
    <property type="match status" value="1"/>
</dbReference>
<keyword evidence="3" id="KW-0813">Transport</keyword>
<feature type="transmembrane region" description="Helical" evidence="9">
    <location>
        <begin position="285"/>
        <end position="305"/>
    </location>
</feature>
<dbReference type="STRING" id="28176.CF66_2407"/>
<evidence type="ECO:0000256" key="2">
    <source>
        <dbReference type="ARBA" id="ARBA00008220"/>
    </source>
</evidence>
<feature type="transmembrane region" description="Helical" evidence="9">
    <location>
        <begin position="37"/>
        <end position="57"/>
    </location>
</feature>
<dbReference type="InterPro" id="IPR050367">
    <property type="entry name" value="APC_superfamily"/>
</dbReference>
<dbReference type="eggNOG" id="COG0531">
    <property type="taxonomic scope" value="Bacteria"/>
</dbReference>
<evidence type="ECO:0000256" key="7">
    <source>
        <dbReference type="ARBA" id="ARBA00022989"/>
    </source>
</evidence>
<dbReference type="PANTHER" id="PTHR42770">
    <property type="entry name" value="AMINO ACID TRANSPORTER-RELATED"/>
    <property type="match status" value="1"/>
</dbReference>
<dbReference type="PATRIC" id="fig|1236703.3.peg.21"/>
<evidence type="ECO:0000256" key="9">
    <source>
        <dbReference type="SAM" id="Phobius"/>
    </source>
</evidence>
<protein>
    <submittedName>
        <fullName evidence="10">Arginine/ornithine antiporter</fullName>
    </submittedName>
</protein>
<dbReference type="Gene3D" id="1.20.1740.10">
    <property type="entry name" value="Amino acid/polyamine transporter I"/>
    <property type="match status" value="1"/>
</dbReference>
<keyword evidence="5 9" id="KW-0812">Transmembrane</keyword>
<reference evidence="10 11" key="1">
    <citation type="journal article" date="2014" name="Environ. Microbiol.">
        <title>Genomic signatures of obligate host dependence in the luminous bacterial symbiont of a vertebrate.</title>
        <authorList>
            <person name="Hendry T.A."/>
            <person name="de Wet J.R."/>
            <person name="Dunlap P.V."/>
        </authorList>
    </citation>
    <scope>NUCLEOTIDE SEQUENCE [LARGE SCALE GENOMIC DNA]</scope>
    <source>
        <strain evidence="10 11">Akat1</strain>
    </source>
</reference>
<feature type="transmembrane region" description="Helical" evidence="9">
    <location>
        <begin position="359"/>
        <end position="380"/>
    </location>
</feature>
<evidence type="ECO:0000256" key="3">
    <source>
        <dbReference type="ARBA" id="ARBA00022448"/>
    </source>
</evidence>
<evidence type="ECO:0000313" key="11">
    <source>
        <dbReference type="Proteomes" id="UP000053688"/>
    </source>
</evidence>
<dbReference type="Proteomes" id="UP000053688">
    <property type="component" value="Unassembled WGS sequence"/>
</dbReference>
<feature type="transmembrane region" description="Helical" evidence="9">
    <location>
        <begin position="89"/>
        <end position="114"/>
    </location>
</feature>
<keyword evidence="7 9" id="KW-1133">Transmembrane helix</keyword>
<sequence>MDKKLGLASLTALIISSMIGAGIFSLPQNMAAVASPAAIIIAWLITGVGMISLALSLQYLSITNPHINTGIFGYAKHGFGRLTGFCSAWAYWVSATFTNISYLVIICATLGLLFDTSDLVIFGVGNNAVSIIVASIFLWMIHIFISNGIQTAAFINLLATFAKLLSLFIFIILALLAFHWDTFMFDFHGAHFGKEYDLFSQVKATMLITVWVFIGIEGAVVLSNRARHRKHIGFSTILALLTTILIYVLVTLTSMGVIQSVELAKYPNPSTAKILTSIMGPLGQYIIGIGLIISVCSSFLSWLIYATEVPYSCAKDKLFPETYRRVNANGTPIRSLIFTTIAIQVSLIFVMCLDGTYDSLYRIASEMILVPYLLVGIYTLKFAIKQENLFGIVLGFLSTSFGIWLLYASGLQFFIMSAVLYLPGLYFFIKSQREQNIHLFKGKERIIVGLLLIAALIGLKEILNGTVL</sequence>
<keyword evidence="6" id="KW-0029">Amino-acid transport</keyword>
<dbReference type="NCBIfam" id="TIGR00905">
    <property type="entry name" value="2A0302"/>
    <property type="match status" value="1"/>
</dbReference>
<dbReference type="InterPro" id="IPR004754">
    <property type="entry name" value="Amino_acid_antiprt"/>
</dbReference>
<feature type="transmembrane region" description="Helical" evidence="9">
    <location>
        <begin position="413"/>
        <end position="429"/>
    </location>
</feature>
<feature type="transmembrane region" description="Helical" evidence="9">
    <location>
        <begin position="120"/>
        <end position="141"/>
    </location>
</feature>
<feature type="transmembrane region" description="Helical" evidence="9">
    <location>
        <begin position="445"/>
        <end position="463"/>
    </location>
</feature>
<name>S3DIN1_9GAMM</name>
<gene>
    <name evidence="10" type="ORF">O1U_0039</name>
</gene>
<evidence type="ECO:0000313" key="10">
    <source>
        <dbReference type="EMBL" id="EPE37585.1"/>
    </source>
</evidence>
<keyword evidence="8 9" id="KW-0472">Membrane</keyword>
<comment type="similarity">
    <text evidence="2">Belongs to the amino acid-polyamine-organocation (APC) superfamily. Basic amino acid/polyamine antiporter (APA) (TC 2.A.3.2) family.</text>
</comment>
<dbReference type="AlphaFoldDB" id="S3DIN1"/>
<dbReference type="GO" id="GO:0006865">
    <property type="term" value="P:amino acid transport"/>
    <property type="evidence" value="ECO:0007669"/>
    <property type="project" value="UniProtKB-KW"/>
</dbReference>
<evidence type="ECO:0000256" key="6">
    <source>
        <dbReference type="ARBA" id="ARBA00022970"/>
    </source>
</evidence>
<keyword evidence="4" id="KW-1003">Cell membrane</keyword>
<dbReference type="GO" id="GO:0005886">
    <property type="term" value="C:plasma membrane"/>
    <property type="evidence" value="ECO:0007669"/>
    <property type="project" value="UniProtKB-SubCell"/>
</dbReference>
<feature type="transmembrane region" description="Helical" evidence="9">
    <location>
        <begin position="234"/>
        <end position="258"/>
    </location>
</feature>